<protein>
    <recommendedName>
        <fullName evidence="3">DUF1479-domain-containing protein</fullName>
    </recommendedName>
</protein>
<accession>A0A6A6CZN6</accession>
<dbReference type="Gene3D" id="2.60.120.330">
    <property type="entry name" value="B-lactam Antibiotic, Isopenicillin N Synthase, Chain"/>
    <property type="match status" value="1"/>
</dbReference>
<dbReference type="EMBL" id="ML993583">
    <property type="protein sequence ID" value="KAF2171352.1"/>
    <property type="molecule type" value="Genomic_DNA"/>
</dbReference>
<sequence length="433" mass="48708">MPGQLSEWPNWPEFSLADAEKGDDLVDYKRAIIDKYGEEALTQSWLKTCKELETLTQEISKAGTSYIPEIDYEHLLTISPEEKQKMMDVGCFKIKGVVPRKQADGWFHDLKEYVALNRAAIKGWPNETPFILNLYFSPSQMAARSHPNVLKTSQILNSWWHNADEAVGTPLSYADGVRIRPPGVPFYGLGPHIDAGSMARWADPTYQSVYSSVFSGHPEQLDNYDLSIRQNADQAAFPGTAHSTVFRAFQGWTAFSPAAPGEGSLMLYPNVKWSIAYILLRPFFKQPTDHSDILDASKWTFDADTPWFPGTWKDDSQFLSPSSHPHLRLKECMVSIPPMEPGDTIWWHADMAHAVEVEHNGVHEASVAYIAATPSTEQNKKYIKQQLEGFLEGVPPKDFQHNNCTNERKLEGFVGENGILNEEGRRAMGFGLA</sequence>
<dbReference type="PANTHER" id="PTHR30613:SF1">
    <property type="entry name" value="DUF1479 DOMAIN PROTEIN (AFU_ORTHOLOGUE AFUA_5G09280)"/>
    <property type="match status" value="1"/>
</dbReference>
<dbReference type="Proteomes" id="UP000799537">
    <property type="component" value="Unassembled WGS sequence"/>
</dbReference>
<dbReference type="RefSeq" id="XP_033672241.1">
    <property type="nucleotide sequence ID" value="XM_033811635.1"/>
</dbReference>
<dbReference type="PANTHER" id="PTHR30613">
    <property type="entry name" value="UNCHARACTERIZED PROTEIN YBIU-RELATED"/>
    <property type="match status" value="1"/>
</dbReference>
<dbReference type="InterPro" id="IPR027443">
    <property type="entry name" value="IPNS-like_sf"/>
</dbReference>
<evidence type="ECO:0008006" key="3">
    <source>
        <dbReference type="Google" id="ProtNLM"/>
    </source>
</evidence>
<reference evidence="1" key="1">
    <citation type="journal article" date="2020" name="Stud. Mycol.">
        <title>101 Dothideomycetes genomes: a test case for predicting lifestyles and emergence of pathogens.</title>
        <authorList>
            <person name="Haridas S."/>
            <person name="Albert R."/>
            <person name="Binder M."/>
            <person name="Bloem J."/>
            <person name="Labutti K."/>
            <person name="Salamov A."/>
            <person name="Andreopoulos B."/>
            <person name="Baker S."/>
            <person name="Barry K."/>
            <person name="Bills G."/>
            <person name="Bluhm B."/>
            <person name="Cannon C."/>
            <person name="Castanera R."/>
            <person name="Culley D."/>
            <person name="Daum C."/>
            <person name="Ezra D."/>
            <person name="Gonzalez J."/>
            <person name="Henrissat B."/>
            <person name="Kuo A."/>
            <person name="Liang C."/>
            <person name="Lipzen A."/>
            <person name="Lutzoni F."/>
            <person name="Magnuson J."/>
            <person name="Mondo S."/>
            <person name="Nolan M."/>
            <person name="Ohm R."/>
            <person name="Pangilinan J."/>
            <person name="Park H.-J."/>
            <person name="Ramirez L."/>
            <person name="Alfaro M."/>
            <person name="Sun H."/>
            <person name="Tritt A."/>
            <person name="Yoshinaga Y."/>
            <person name="Zwiers L.-H."/>
            <person name="Turgeon B."/>
            <person name="Goodwin S."/>
            <person name="Spatafora J."/>
            <person name="Crous P."/>
            <person name="Grigoriev I."/>
        </authorList>
    </citation>
    <scope>NUCLEOTIDE SEQUENCE</scope>
    <source>
        <strain evidence="1">ATCC 36951</strain>
    </source>
</reference>
<proteinExistence type="predicted"/>
<dbReference type="OrthoDB" id="8249012at2759"/>
<dbReference type="GeneID" id="54564907"/>
<dbReference type="AlphaFoldDB" id="A0A6A6CZN6"/>
<dbReference type="InterPro" id="IPR010856">
    <property type="entry name" value="Gig2-like"/>
</dbReference>
<dbReference type="SUPFAM" id="SSF51197">
    <property type="entry name" value="Clavaminate synthase-like"/>
    <property type="match status" value="1"/>
</dbReference>
<evidence type="ECO:0000313" key="2">
    <source>
        <dbReference type="Proteomes" id="UP000799537"/>
    </source>
</evidence>
<dbReference type="Pfam" id="PF07350">
    <property type="entry name" value="Gig2-like"/>
    <property type="match status" value="1"/>
</dbReference>
<keyword evidence="2" id="KW-1185">Reference proteome</keyword>
<organism evidence="1 2">
    <name type="scientific">Zasmidium cellare ATCC 36951</name>
    <dbReference type="NCBI Taxonomy" id="1080233"/>
    <lineage>
        <taxon>Eukaryota</taxon>
        <taxon>Fungi</taxon>
        <taxon>Dikarya</taxon>
        <taxon>Ascomycota</taxon>
        <taxon>Pezizomycotina</taxon>
        <taxon>Dothideomycetes</taxon>
        <taxon>Dothideomycetidae</taxon>
        <taxon>Mycosphaerellales</taxon>
        <taxon>Mycosphaerellaceae</taxon>
        <taxon>Zasmidium</taxon>
    </lineage>
</organism>
<name>A0A6A6CZN6_ZASCE</name>
<evidence type="ECO:0000313" key="1">
    <source>
        <dbReference type="EMBL" id="KAF2171352.1"/>
    </source>
</evidence>
<gene>
    <name evidence="1" type="ORF">M409DRAFT_50805</name>
</gene>